<dbReference type="GO" id="GO:0000785">
    <property type="term" value="C:chromatin"/>
    <property type="evidence" value="ECO:0007669"/>
    <property type="project" value="TreeGrafter"/>
</dbReference>
<evidence type="ECO:0000259" key="4">
    <source>
        <dbReference type="PROSITE" id="PS50014"/>
    </source>
</evidence>
<dbReference type="RefSeq" id="XP_047762498.1">
    <property type="nucleotide sequence ID" value="XM_047905541.1"/>
</dbReference>
<evidence type="ECO:0000313" key="5">
    <source>
        <dbReference type="EMBL" id="UJO18132.1"/>
    </source>
</evidence>
<dbReference type="PRINTS" id="PR00503">
    <property type="entry name" value="BROMODOMAIN"/>
</dbReference>
<evidence type="ECO:0000313" key="6">
    <source>
        <dbReference type="Proteomes" id="UP000756132"/>
    </source>
</evidence>
<dbReference type="PANTHER" id="PTHR22880:SF225">
    <property type="entry name" value="BROMODOMAIN-CONTAINING PROTEIN BET-1-RELATED"/>
    <property type="match status" value="1"/>
</dbReference>
<feature type="compositionally biased region" description="Polar residues" evidence="3">
    <location>
        <begin position="242"/>
        <end position="252"/>
    </location>
</feature>
<protein>
    <submittedName>
        <fullName evidence="5">Bromodomain-containing factor 1</fullName>
    </submittedName>
</protein>
<evidence type="ECO:0000256" key="1">
    <source>
        <dbReference type="ARBA" id="ARBA00023117"/>
    </source>
</evidence>
<dbReference type="InterPro" id="IPR018359">
    <property type="entry name" value="Bromodomain_CS"/>
</dbReference>
<name>A0A9Q8LIP8_PASFU</name>
<organism evidence="5 6">
    <name type="scientific">Passalora fulva</name>
    <name type="common">Tomato leaf mold</name>
    <name type="synonym">Cladosporium fulvum</name>
    <dbReference type="NCBI Taxonomy" id="5499"/>
    <lineage>
        <taxon>Eukaryota</taxon>
        <taxon>Fungi</taxon>
        <taxon>Dikarya</taxon>
        <taxon>Ascomycota</taxon>
        <taxon>Pezizomycotina</taxon>
        <taxon>Dothideomycetes</taxon>
        <taxon>Dothideomycetidae</taxon>
        <taxon>Mycosphaerellales</taxon>
        <taxon>Mycosphaerellaceae</taxon>
        <taxon>Fulvia</taxon>
    </lineage>
</organism>
<reference evidence="5" key="2">
    <citation type="journal article" date="2022" name="Microb. Genom.">
        <title>A chromosome-scale genome assembly of the tomato pathogen Cladosporium fulvum reveals a compartmentalized genome architecture and the presence of a dispensable chromosome.</title>
        <authorList>
            <person name="Zaccaron A.Z."/>
            <person name="Chen L.H."/>
            <person name="Samaras A."/>
            <person name="Stergiopoulos I."/>
        </authorList>
    </citation>
    <scope>NUCLEOTIDE SEQUENCE</scope>
    <source>
        <strain evidence="5">Race5_Kim</strain>
    </source>
</reference>
<dbReference type="Proteomes" id="UP000756132">
    <property type="component" value="Chromosome 5"/>
</dbReference>
<dbReference type="AlphaFoldDB" id="A0A9Q8LIP8"/>
<dbReference type="InterPro" id="IPR036427">
    <property type="entry name" value="Bromodomain-like_sf"/>
</dbReference>
<feature type="compositionally biased region" description="Low complexity" evidence="3">
    <location>
        <begin position="296"/>
        <end position="307"/>
    </location>
</feature>
<dbReference type="PROSITE" id="PS00633">
    <property type="entry name" value="BROMODOMAIN_1"/>
    <property type="match status" value="1"/>
</dbReference>
<dbReference type="CDD" id="cd04369">
    <property type="entry name" value="Bromodomain"/>
    <property type="match status" value="1"/>
</dbReference>
<keyword evidence="6" id="KW-1185">Reference proteome</keyword>
<proteinExistence type="predicted"/>
<dbReference type="SMART" id="SM00297">
    <property type="entry name" value="BROMO"/>
    <property type="match status" value="1"/>
</dbReference>
<sequence>MRKSDASLAKPGAEHRRIRSRQGICCKRYQSGKWKGVLVSFFEDTLIIKVNQRWDRQFLSSCRLKVTLDATHQTRTRISAVAEGNPPTTKFTSSQTYLLRLHHHQTMDVAQDAFGTFRQQFIAATTQKHIAAREALKRGCAEQMAQLIREQKDEIEELHDDDPLTLTAKYVKLSKPAAAPIPEGQERTTDEVFDPDEDEVEIEETETRSADQEPRATATASSKKRTRAFDASSGPAFKRRSQSVISIASDDTASTSHHPLASPPASIASVASTRPQRARKPPPPREINYSKPEKVAPAPKAQSPAKQAEPEEPTSLDMPFCQHILQLISQARAAKLFLHPVDTAKYPTYYNTISQPMDLSTMAHKLENGQYKTAEEFKADFDLMIRNCLKFNPSGEVARDFGIVSTFSLDARMLDRHFAAEWNWRPEWEREVRRSGGAKK</sequence>
<dbReference type="Pfam" id="PF00439">
    <property type="entry name" value="Bromodomain"/>
    <property type="match status" value="1"/>
</dbReference>
<dbReference type="Gene3D" id="1.20.920.10">
    <property type="entry name" value="Bromodomain-like"/>
    <property type="match status" value="1"/>
</dbReference>
<feature type="compositionally biased region" description="Basic and acidic residues" evidence="3">
    <location>
        <begin position="205"/>
        <end position="214"/>
    </location>
</feature>
<dbReference type="PANTHER" id="PTHR22880">
    <property type="entry name" value="FALZ-RELATED BROMODOMAIN-CONTAINING PROTEINS"/>
    <property type="match status" value="1"/>
</dbReference>
<feature type="region of interest" description="Disordered" evidence="3">
    <location>
        <begin position="177"/>
        <end position="315"/>
    </location>
</feature>
<feature type="compositionally biased region" description="Acidic residues" evidence="3">
    <location>
        <begin position="191"/>
        <end position="204"/>
    </location>
</feature>
<dbReference type="PROSITE" id="PS50014">
    <property type="entry name" value="BROMODOMAIN_2"/>
    <property type="match status" value="1"/>
</dbReference>
<dbReference type="SUPFAM" id="SSF47370">
    <property type="entry name" value="Bromodomain"/>
    <property type="match status" value="1"/>
</dbReference>
<feature type="domain" description="Bromo" evidence="4">
    <location>
        <begin position="329"/>
        <end position="399"/>
    </location>
</feature>
<feature type="compositionally biased region" description="Low complexity" evidence="3">
    <location>
        <begin position="253"/>
        <end position="275"/>
    </location>
</feature>
<dbReference type="InterPro" id="IPR050935">
    <property type="entry name" value="Bromo_chromatin_reader"/>
</dbReference>
<evidence type="ECO:0000256" key="2">
    <source>
        <dbReference type="PROSITE-ProRule" id="PRU00035"/>
    </source>
</evidence>
<gene>
    <name evidence="5" type="ORF">CLAFUR5_06393</name>
</gene>
<accession>A0A9Q8LIP8</accession>
<evidence type="ECO:0000256" key="3">
    <source>
        <dbReference type="SAM" id="MobiDB-lite"/>
    </source>
</evidence>
<dbReference type="EMBL" id="CP090167">
    <property type="protein sequence ID" value="UJO18132.1"/>
    <property type="molecule type" value="Genomic_DNA"/>
</dbReference>
<keyword evidence="1 2" id="KW-0103">Bromodomain</keyword>
<reference evidence="5" key="1">
    <citation type="submission" date="2021-12" db="EMBL/GenBank/DDBJ databases">
        <authorList>
            <person name="Zaccaron A."/>
            <person name="Stergiopoulos I."/>
        </authorList>
    </citation>
    <scope>NUCLEOTIDE SEQUENCE</scope>
    <source>
        <strain evidence="5">Race5_Kim</strain>
    </source>
</reference>
<dbReference type="GeneID" id="71986271"/>
<dbReference type="InterPro" id="IPR001487">
    <property type="entry name" value="Bromodomain"/>
</dbReference>
<dbReference type="GO" id="GO:0006355">
    <property type="term" value="P:regulation of DNA-templated transcription"/>
    <property type="evidence" value="ECO:0007669"/>
    <property type="project" value="TreeGrafter"/>
</dbReference>
<dbReference type="GO" id="GO:0006338">
    <property type="term" value="P:chromatin remodeling"/>
    <property type="evidence" value="ECO:0007669"/>
    <property type="project" value="TreeGrafter"/>
</dbReference>
<dbReference type="OrthoDB" id="3930276at2759"/>
<dbReference type="GO" id="GO:0005634">
    <property type="term" value="C:nucleus"/>
    <property type="evidence" value="ECO:0007669"/>
    <property type="project" value="TreeGrafter"/>
</dbReference>
<dbReference type="KEGG" id="ffu:CLAFUR5_06393"/>